<dbReference type="EMBL" id="CADEAL010000269">
    <property type="protein sequence ID" value="CAB1417572.1"/>
    <property type="molecule type" value="Genomic_DNA"/>
</dbReference>
<sequence length="118" mass="13188">MPYPLLTPTTWRGGRMIIRGRVSTPVPNLTSGVDRELLMSQKKNVVACKNSRSADCPHTVPRDTQQLLGGSQAQGWDQDLYQGCGRWFQGSEEQKTSETRDVHAGLNLGKHTSHRSQR</sequence>
<gene>
    <name evidence="2" type="ORF">PLEPLA_LOCUS5377</name>
</gene>
<proteinExistence type="predicted"/>
<keyword evidence="3" id="KW-1185">Reference proteome</keyword>
<evidence type="ECO:0000313" key="2">
    <source>
        <dbReference type="EMBL" id="CAB1417572.1"/>
    </source>
</evidence>
<dbReference type="AlphaFoldDB" id="A0A9N7Y9A9"/>
<feature type="region of interest" description="Disordered" evidence="1">
    <location>
        <begin position="91"/>
        <end position="118"/>
    </location>
</feature>
<name>A0A9N7Y9A9_PLEPL</name>
<protein>
    <submittedName>
        <fullName evidence="2">Uncharacterized protein</fullName>
    </submittedName>
</protein>
<comment type="caution">
    <text evidence="2">The sequence shown here is derived from an EMBL/GenBank/DDBJ whole genome shotgun (WGS) entry which is preliminary data.</text>
</comment>
<evidence type="ECO:0000313" key="3">
    <source>
        <dbReference type="Proteomes" id="UP001153269"/>
    </source>
</evidence>
<reference evidence="2" key="1">
    <citation type="submission" date="2020-03" db="EMBL/GenBank/DDBJ databases">
        <authorList>
            <person name="Weist P."/>
        </authorList>
    </citation>
    <scope>NUCLEOTIDE SEQUENCE</scope>
</reference>
<evidence type="ECO:0000256" key="1">
    <source>
        <dbReference type="SAM" id="MobiDB-lite"/>
    </source>
</evidence>
<organism evidence="2 3">
    <name type="scientific">Pleuronectes platessa</name>
    <name type="common">European plaice</name>
    <dbReference type="NCBI Taxonomy" id="8262"/>
    <lineage>
        <taxon>Eukaryota</taxon>
        <taxon>Metazoa</taxon>
        <taxon>Chordata</taxon>
        <taxon>Craniata</taxon>
        <taxon>Vertebrata</taxon>
        <taxon>Euteleostomi</taxon>
        <taxon>Actinopterygii</taxon>
        <taxon>Neopterygii</taxon>
        <taxon>Teleostei</taxon>
        <taxon>Neoteleostei</taxon>
        <taxon>Acanthomorphata</taxon>
        <taxon>Carangaria</taxon>
        <taxon>Pleuronectiformes</taxon>
        <taxon>Pleuronectoidei</taxon>
        <taxon>Pleuronectidae</taxon>
        <taxon>Pleuronectes</taxon>
    </lineage>
</organism>
<accession>A0A9N7Y9A9</accession>
<dbReference type="Proteomes" id="UP001153269">
    <property type="component" value="Unassembled WGS sequence"/>
</dbReference>
<feature type="compositionally biased region" description="Basic and acidic residues" evidence="1">
    <location>
        <begin position="92"/>
        <end position="103"/>
    </location>
</feature>